<reference evidence="4 5" key="1">
    <citation type="submission" date="2019-03" db="EMBL/GenBank/DDBJ databases">
        <title>Genomic Encyclopedia of Type Strains, Phase IV (KMG-IV): sequencing the most valuable type-strain genomes for metagenomic binning, comparative biology and taxonomic classification.</title>
        <authorList>
            <person name="Goeker M."/>
        </authorList>
    </citation>
    <scope>NUCLEOTIDE SEQUENCE [LARGE SCALE GENOMIC DNA]</scope>
    <source>
        <strain evidence="4 5">DSM 21100</strain>
    </source>
</reference>
<dbReference type="Gene3D" id="2.170.130.10">
    <property type="entry name" value="TonB-dependent receptor, plug domain"/>
    <property type="match status" value="1"/>
</dbReference>
<dbReference type="OrthoDB" id="721000at2"/>
<keyword evidence="1" id="KW-0998">Cell outer membrane</keyword>
<dbReference type="FunFam" id="2.170.130.10:FF:000003">
    <property type="entry name" value="SusC/RagA family TonB-linked outer membrane protein"/>
    <property type="match status" value="1"/>
</dbReference>
<dbReference type="GO" id="GO:0009279">
    <property type="term" value="C:cell outer membrane"/>
    <property type="evidence" value="ECO:0007669"/>
    <property type="project" value="UniProtKB-SubCell"/>
</dbReference>
<dbReference type="Pfam" id="PF07715">
    <property type="entry name" value="Plug"/>
    <property type="match status" value="1"/>
</dbReference>
<evidence type="ECO:0000259" key="3">
    <source>
        <dbReference type="Pfam" id="PF07715"/>
    </source>
</evidence>
<gene>
    <name evidence="4" type="ORF">EDD80_101469</name>
</gene>
<dbReference type="InterPro" id="IPR023996">
    <property type="entry name" value="TonB-dep_OMP_SusC/RagA"/>
</dbReference>
<dbReference type="Gene3D" id="2.60.40.1120">
    <property type="entry name" value="Carboxypeptidase-like, regulatory domain"/>
    <property type="match status" value="1"/>
</dbReference>
<comment type="similarity">
    <text evidence="1">Belongs to the TonB-dependent receptor family.</text>
</comment>
<evidence type="ECO:0000256" key="1">
    <source>
        <dbReference type="PROSITE-ProRule" id="PRU01360"/>
    </source>
</evidence>
<comment type="subcellular location">
    <subcellularLocation>
        <location evidence="1">Cell outer membrane</location>
        <topology evidence="1">Multi-pass membrane protein</topology>
    </subcellularLocation>
</comment>
<feature type="domain" description="TonB-dependent receptor plug" evidence="3">
    <location>
        <begin position="127"/>
        <end position="235"/>
    </location>
</feature>
<dbReference type="InterPro" id="IPR012910">
    <property type="entry name" value="Plug_dom"/>
</dbReference>
<proteinExistence type="inferred from homology"/>
<dbReference type="Proteomes" id="UP000295807">
    <property type="component" value="Unassembled WGS sequence"/>
</dbReference>
<keyword evidence="1" id="KW-0812">Transmembrane</keyword>
<dbReference type="InterPro" id="IPR039426">
    <property type="entry name" value="TonB-dep_rcpt-like"/>
</dbReference>
<keyword evidence="1" id="KW-0472">Membrane</keyword>
<evidence type="ECO:0000313" key="5">
    <source>
        <dbReference type="Proteomes" id="UP000295807"/>
    </source>
</evidence>
<accession>A0A4R3KWU5</accession>
<evidence type="ECO:0000313" key="4">
    <source>
        <dbReference type="EMBL" id="TCS90269.1"/>
    </source>
</evidence>
<keyword evidence="1" id="KW-1134">Transmembrane beta strand</keyword>
<keyword evidence="2" id="KW-0732">Signal</keyword>
<dbReference type="NCBIfam" id="TIGR04056">
    <property type="entry name" value="OMP_RagA_SusC"/>
    <property type="match status" value="1"/>
</dbReference>
<comment type="caution">
    <text evidence="4">The sequence shown here is derived from an EMBL/GenBank/DDBJ whole genome shotgun (WGS) entry which is preliminary data.</text>
</comment>
<dbReference type="InterPro" id="IPR023997">
    <property type="entry name" value="TonB-dep_OMP_SusC/RagA_CS"/>
</dbReference>
<dbReference type="AlphaFoldDB" id="A0A4R3KWU5"/>
<dbReference type="Pfam" id="PF13715">
    <property type="entry name" value="CarbopepD_reg_2"/>
    <property type="match status" value="1"/>
</dbReference>
<protein>
    <submittedName>
        <fullName evidence="4">TonB-linked SusC/RagA family outer membrane protein</fullName>
    </submittedName>
</protein>
<evidence type="ECO:0000256" key="2">
    <source>
        <dbReference type="SAM" id="SignalP"/>
    </source>
</evidence>
<dbReference type="SUPFAM" id="SSF56935">
    <property type="entry name" value="Porins"/>
    <property type="match status" value="1"/>
</dbReference>
<dbReference type="SUPFAM" id="SSF49464">
    <property type="entry name" value="Carboxypeptidase regulatory domain-like"/>
    <property type="match status" value="1"/>
</dbReference>
<organism evidence="4 5">
    <name type="scientific">Anseongella ginsenosidimutans</name>
    <dbReference type="NCBI Taxonomy" id="496056"/>
    <lineage>
        <taxon>Bacteria</taxon>
        <taxon>Pseudomonadati</taxon>
        <taxon>Bacteroidota</taxon>
        <taxon>Sphingobacteriia</taxon>
        <taxon>Sphingobacteriales</taxon>
        <taxon>Sphingobacteriaceae</taxon>
        <taxon>Anseongella</taxon>
    </lineage>
</organism>
<sequence>MIQRCRIVFSAWKRLLFFLAFLLSSPAWLQAQDNSGLSGTVTDSLTGETLPGVSVMIKGTQQGTNTDLEGNFILDISGEQATLVFSFVGYKDKEMLVRKGQPVTIMLASNVEALDEVAVVAFGTQKKSSMVSSVTTINPEELKVPSSNLTTALAGRLSGVIAYQRTGEPGQDNASFFIRGVTTFGYKKDPLILIDGIELSATDLARLQPDDIATFSIMKDATATSLYGARGANGVILVTTKEGKEGAARVSLRLENSISSNTQNIELADPITYMLLHNESVLTRDPIGLLPYSQNKIDNTIAGTDPYAYPAIDWRSMLLKNTTSNQRANFSVSGGGKVARYYIAGTFNQDNGILDVDKRNNFNSNIDLKSYLLRSNVNIDLTKTTETIVRLYGSFDDYRGPVDGGDGLYRKIMRSNPVLFPAYFPEGASRTRVKHILFGNSNQGSGNFLNPYADMVKGYKDWTRSNMMAQFELKQDFGWVVPGLSARAMGNAQRYSYYDVSRFYNPYYYQAGGYDPQTGSYSLALMNEGQATEYLGYDEGAKDITATVYIEAAVNYNRTFAENHDVSGMFVYIRRNSLVANAGDLQRSLPFRNEGLSGRFTYGYDDRYLAEFTFGYNGSERFHKSERFGFFPSVGLGWYISNEKFWEPMISSIHKLKLRATYGLVGNDAIGGPEDRFFYLSNVNLNDANNQARFGTNFNYIRPGVTIGRYPNEAITWETDKQLNLGVELGLFNDFEIIAEYFSRDRSNILMTRSSIPTSMGLQADVKANVGQARSSGVDFSLDYNKVFNQGLWLQGRVNFTYAASEFTAYEEPDYREKYKSHLGHSLSQHWGLIAERLFVDDYEVLNSPRQNYGEYMGGDIKYHDVNGDGQITDLDQVPLGFPTDPEIIYGFGFSAGYKGFDFSAFLQGSGRSSFWIDPYATAPFVAYRYSNDELPGYSLQNQLLQAYADDHWSEDNRNLHALWPRLSSTVINNNVQRSSWFMRNGSFLRLKSVELGYSIPERHIERWKITDVRVYLSGTNLMTFSKFKLWDPEMAGNGLSYPIQKVFNIGLQVGF</sequence>
<name>A0A4R3KWU5_9SPHI</name>
<keyword evidence="1" id="KW-0813">Transport</keyword>
<feature type="chain" id="PRO_5020824438" evidence="2">
    <location>
        <begin position="30"/>
        <end position="1056"/>
    </location>
</feature>
<dbReference type="EMBL" id="SMAD01000001">
    <property type="protein sequence ID" value="TCS90269.1"/>
    <property type="molecule type" value="Genomic_DNA"/>
</dbReference>
<dbReference type="NCBIfam" id="TIGR04057">
    <property type="entry name" value="SusC_RagA_signa"/>
    <property type="match status" value="1"/>
</dbReference>
<dbReference type="InterPro" id="IPR037066">
    <property type="entry name" value="Plug_dom_sf"/>
</dbReference>
<dbReference type="PROSITE" id="PS52016">
    <property type="entry name" value="TONB_DEPENDENT_REC_3"/>
    <property type="match status" value="1"/>
</dbReference>
<dbReference type="InterPro" id="IPR008969">
    <property type="entry name" value="CarboxyPept-like_regulatory"/>
</dbReference>
<dbReference type="RefSeq" id="WP_132127710.1">
    <property type="nucleotide sequence ID" value="NZ_CP042432.1"/>
</dbReference>
<feature type="signal peptide" evidence="2">
    <location>
        <begin position="1"/>
        <end position="29"/>
    </location>
</feature>
<keyword evidence="5" id="KW-1185">Reference proteome</keyword>